<gene>
    <name evidence="1" type="ORF">L3Q82_017206</name>
</gene>
<comment type="caution">
    <text evidence="1">The sequence shown here is derived from an EMBL/GenBank/DDBJ whole genome shotgun (WGS) entry which is preliminary data.</text>
</comment>
<protein>
    <submittedName>
        <fullName evidence="1">Uncharacterized protein</fullName>
    </submittedName>
</protein>
<evidence type="ECO:0000313" key="2">
    <source>
        <dbReference type="Proteomes" id="UP000831701"/>
    </source>
</evidence>
<sequence length="740" mass="82684">MGSHRSPRYVSWCEDSADTPGSAAVMATDVSHQNHQPAGSGSVPPLLLSPPESSGGETTFSHRRPQPTFTKRTHDEAFTHSHLSHLKPPSHTDRAPSVHADEGEDDEGRKGSKQDSSLLHPDEGNFLLPRSSPVISRRHRPVSWHGGGANTSAPSSLCSVSPASGSLSLDHLGRPTLSSLEDLGSKPSSSRKPRYISSNLNRLLSAGFHLPFGGQQGLAEEHRGRGLTTCDAPHTAGISTSTQHNKDRRSSEVPELPADIFKTCCELENENAHFIVVDMVLEVLEGVKWTLRFDRLTDTHQHTHCCTCTHSHTGHTPTENDAHSDEDERTSHGNTHYSHEHTHQHTLDEEEEEAEHQPKTFSVLSTDSGFEDCGVDAAVTQRDSLINFHQQVSVGSVEMLWGSLYFVTPESVCGFPSCSAEWLAQQLVLEFRRNWLPSHGPRRGRQSLRSSLQELPGTESVAVSSGSLAEEIKLRTRMRGSLSWAPPRLQIIFTVQPHHRLSEVVALQHFLCAGCGTKVEPRYIKKLRYCEYLGRYFCDCCHSGSESVIPGRILSCWDFSRFPVSDFSKQLLDSVWSQPLFDLTCVGKTLYSKVKELDKFRELQDQLLGIKKLLRACRLSGSVMTEFDQLPAHLMEQPHLFSMDDLLRVKKGQLVTQARAVLHSAIDHVENCELCLARGFICEFCREKDVIFPFQIDICRRCPACRACFHKHCFVEKKCPKCARIQSRKKRLEGSMKCDT</sequence>
<organism evidence="1 2">
    <name type="scientific">Scortum barcoo</name>
    <name type="common">barcoo grunter</name>
    <dbReference type="NCBI Taxonomy" id="214431"/>
    <lineage>
        <taxon>Eukaryota</taxon>
        <taxon>Metazoa</taxon>
        <taxon>Chordata</taxon>
        <taxon>Craniata</taxon>
        <taxon>Vertebrata</taxon>
        <taxon>Euteleostomi</taxon>
        <taxon>Actinopterygii</taxon>
        <taxon>Neopterygii</taxon>
        <taxon>Teleostei</taxon>
        <taxon>Neoteleostei</taxon>
        <taxon>Acanthomorphata</taxon>
        <taxon>Eupercaria</taxon>
        <taxon>Centrarchiformes</taxon>
        <taxon>Terapontoidei</taxon>
        <taxon>Terapontidae</taxon>
        <taxon>Scortum</taxon>
    </lineage>
</organism>
<accession>A0ACB8VL52</accession>
<reference evidence="1" key="1">
    <citation type="submission" date="2022-04" db="EMBL/GenBank/DDBJ databases">
        <title>Jade perch genome.</title>
        <authorList>
            <person name="Chao B."/>
        </authorList>
    </citation>
    <scope>NUCLEOTIDE SEQUENCE</scope>
    <source>
        <strain evidence="1">CB-2022</strain>
    </source>
</reference>
<evidence type="ECO:0000313" key="1">
    <source>
        <dbReference type="EMBL" id="KAI3356405.1"/>
    </source>
</evidence>
<proteinExistence type="predicted"/>
<name>A0ACB8VL52_9TELE</name>
<dbReference type="Proteomes" id="UP000831701">
    <property type="component" value="Chromosome 20"/>
</dbReference>
<dbReference type="EMBL" id="CM041550">
    <property type="protein sequence ID" value="KAI3356405.1"/>
    <property type="molecule type" value="Genomic_DNA"/>
</dbReference>
<keyword evidence="2" id="KW-1185">Reference proteome</keyword>